<dbReference type="GO" id="GO:0000209">
    <property type="term" value="P:protein polyubiquitination"/>
    <property type="evidence" value="ECO:0007669"/>
    <property type="project" value="InterPro"/>
</dbReference>
<dbReference type="Gene3D" id="3.90.1750.10">
    <property type="entry name" value="Hect, E3 ligase catalytic domains"/>
    <property type="match status" value="1"/>
</dbReference>
<dbReference type="AlphaFoldDB" id="A0AAD5SR33"/>
<dbReference type="Pfam" id="PF00632">
    <property type="entry name" value="HECT"/>
    <property type="match status" value="1"/>
</dbReference>
<dbReference type="CDD" id="cd00078">
    <property type="entry name" value="HECTc"/>
    <property type="match status" value="1"/>
</dbReference>
<dbReference type="SUPFAM" id="SSF56204">
    <property type="entry name" value="Hect, E3 ligase catalytic domain"/>
    <property type="match status" value="1"/>
</dbReference>
<dbReference type="InterPro" id="IPR044611">
    <property type="entry name" value="E3A/B/C-like"/>
</dbReference>
<dbReference type="PROSITE" id="PS50237">
    <property type="entry name" value="HECT"/>
    <property type="match status" value="1"/>
</dbReference>
<dbReference type="Gene3D" id="3.30.2410.10">
    <property type="entry name" value="Hect, E3 ligase catalytic domain"/>
    <property type="match status" value="1"/>
</dbReference>
<dbReference type="PANTHER" id="PTHR45700:SF2">
    <property type="entry name" value="UBIQUITIN-PROTEIN LIGASE E3C"/>
    <property type="match status" value="1"/>
</dbReference>
<keyword evidence="8" id="KW-1185">Reference proteome</keyword>
<evidence type="ECO:0000313" key="8">
    <source>
        <dbReference type="Proteomes" id="UP001211907"/>
    </source>
</evidence>
<name>A0AAD5SR33_9FUNG</name>
<evidence type="ECO:0000256" key="2">
    <source>
        <dbReference type="ARBA" id="ARBA00012485"/>
    </source>
</evidence>
<keyword evidence="3" id="KW-0808">Transferase</keyword>
<dbReference type="EC" id="2.3.2.26" evidence="2"/>
<accession>A0AAD5SR33</accession>
<dbReference type="GO" id="GO:0061630">
    <property type="term" value="F:ubiquitin protein ligase activity"/>
    <property type="evidence" value="ECO:0007669"/>
    <property type="project" value="UniProtKB-EC"/>
</dbReference>
<dbReference type="InterPro" id="IPR000569">
    <property type="entry name" value="HECT_dom"/>
</dbReference>
<evidence type="ECO:0000256" key="5">
    <source>
        <dbReference type="PROSITE-ProRule" id="PRU00104"/>
    </source>
</evidence>
<feature type="domain" description="HECT" evidence="6">
    <location>
        <begin position="624"/>
        <end position="945"/>
    </location>
</feature>
<reference evidence="7" key="1">
    <citation type="submission" date="2020-05" db="EMBL/GenBank/DDBJ databases">
        <title>Phylogenomic resolution of chytrid fungi.</title>
        <authorList>
            <person name="Stajich J.E."/>
            <person name="Amses K."/>
            <person name="Simmons R."/>
            <person name="Seto K."/>
            <person name="Myers J."/>
            <person name="Bonds A."/>
            <person name="Quandt C.A."/>
            <person name="Barry K."/>
            <person name="Liu P."/>
            <person name="Grigoriev I."/>
            <person name="Longcore J.E."/>
            <person name="James T.Y."/>
        </authorList>
    </citation>
    <scope>NUCLEOTIDE SEQUENCE</scope>
    <source>
        <strain evidence="7">JEL0513</strain>
    </source>
</reference>
<organism evidence="7 8">
    <name type="scientific">Physocladia obscura</name>
    <dbReference type="NCBI Taxonomy" id="109957"/>
    <lineage>
        <taxon>Eukaryota</taxon>
        <taxon>Fungi</taxon>
        <taxon>Fungi incertae sedis</taxon>
        <taxon>Chytridiomycota</taxon>
        <taxon>Chytridiomycota incertae sedis</taxon>
        <taxon>Chytridiomycetes</taxon>
        <taxon>Chytridiales</taxon>
        <taxon>Chytriomycetaceae</taxon>
        <taxon>Physocladia</taxon>
    </lineage>
</organism>
<gene>
    <name evidence="7" type="ORF">HK100_006715</name>
</gene>
<dbReference type="SMART" id="SM00119">
    <property type="entry name" value="HECTc"/>
    <property type="match status" value="1"/>
</dbReference>
<proteinExistence type="predicted"/>
<comment type="caution">
    <text evidence="7">The sequence shown here is derived from an EMBL/GenBank/DDBJ whole genome shotgun (WGS) entry which is preliminary data.</text>
</comment>
<dbReference type="GO" id="GO:0006511">
    <property type="term" value="P:ubiquitin-dependent protein catabolic process"/>
    <property type="evidence" value="ECO:0007669"/>
    <property type="project" value="TreeGrafter"/>
</dbReference>
<evidence type="ECO:0000259" key="6">
    <source>
        <dbReference type="PROSITE" id="PS50237"/>
    </source>
</evidence>
<comment type="caution">
    <text evidence="5">Lacks conserved residue(s) required for the propagation of feature annotation.</text>
</comment>
<evidence type="ECO:0000313" key="7">
    <source>
        <dbReference type="EMBL" id="KAJ3093279.1"/>
    </source>
</evidence>
<dbReference type="InterPro" id="IPR035983">
    <property type="entry name" value="Hect_E3_ubiquitin_ligase"/>
</dbReference>
<dbReference type="FunFam" id="3.30.2160.10:FF:000002">
    <property type="entry name" value="Putative Ubiquitin-protein ligase E3C"/>
    <property type="match status" value="1"/>
</dbReference>
<evidence type="ECO:0000256" key="4">
    <source>
        <dbReference type="ARBA" id="ARBA00022786"/>
    </source>
</evidence>
<dbReference type="EMBL" id="JADGJH010003122">
    <property type="protein sequence ID" value="KAJ3093279.1"/>
    <property type="molecule type" value="Genomic_DNA"/>
</dbReference>
<dbReference type="Proteomes" id="UP001211907">
    <property type="component" value="Unassembled WGS sequence"/>
</dbReference>
<evidence type="ECO:0000256" key="1">
    <source>
        <dbReference type="ARBA" id="ARBA00000885"/>
    </source>
</evidence>
<evidence type="ECO:0000256" key="3">
    <source>
        <dbReference type="ARBA" id="ARBA00022679"/>
    </source>
</evidence>
<keyword evidence="4 5" id="KW-0833">Ubl conjugation pathway</keyword>
<protein>
    <recommendedName>
        <fullName evidence="2">HECT-type E3 ubiquitin transferase</fullName>
        <ecNumber evidence="2">2.3.2.26</ecNumber>
    </recommendedName>
</protein>
<comment type="catalytic activity">
    <reaction evidence="1">
        <text>S-ubiquitinyl-[E2 ubiquitin-conjugating enzyme]-L-cysteine + [acceptor protein]-L-lysine = [E2 ubiquitin-conjugating enzyme]-L-cysteine + N(6)-ubiquitinyl-[acceptor protein]-L-lysine.</text>
        <dbReference type="EC" id="2.3.2.26"/>
    </reaction>
</comment>
<sequence>MFDGDYKSRRAISVGGVKSRVDKEALLRRAAADRAARAAEALRLRSVHSIQAFVRGRFVIAAERKHAQDEVEIILSRVESQFLSGTIPESPVLHAIENQKDLLDATRLMLFAYSEHPAVAAANAYLTARLANLLRISSKRTYDADFSLPEWSWILPSFLVLCIKAASREGSTLKLVVHVLTKVPTSKLSSEIPNALSPFHGSEIQDAFTIISLILNLVPPFTSIMETTTHFMSVPHLCKLIASFDSKFFLDSFPIRNWLAYLNSRFSDRQFIDSSAAIYLIANLTLFTNAKFSGLDAAAVTELASVFKHLIGSMDVGYFTAIMKPENLDDSDNDDSDDEFDASIPMKGIIADSKNLEALDEAVKNQLILLTEGPFISSLMEAAVLFKDSSELRTESISLILSTVYHWPTKKSVILNELTFKSKVRFIQAIIFDLKKSEIWKSADERSGWSFLLNDSRLADVWPSFVVLCEALCHQLQYMSDNEVLDLVEPVSLDDIVVLSGILRNHWQMTSEIEMQSFIQSAIADSDVSTSNRGGNILSITRFPTSPIRSITSNNPRQQILKHIPFVIPFKVRVQIFREWIKRDREVNGLDAGQWLRPVAHIEVQRGHVFEDAYDGLDKLGSGLKNRVAVTFKSLDGLVEAGIDGYAIYSGIVVSLPLNHGGVFKEFLSELLKEVFAHKRFNLFQTTQANLIYPQSNFGFDSMRLKYMEFFGRVIGKALYEGILIDAEFAGFFLSKWLNRQSYLDDLRTLDVDIYRNLISIKNRNVDVDDMGLDFTVTDEFVMTDPITREDKKITRTVELIKDGSKTAVTNENKIRYIYLMANYKLNARISAPCKAFFDGLNSLINTKWLRIFNQTELQILVGGASVPIDIQDLQNNINYNGDYHEHHQTIRFFWETVDEMSEEERRLLVKFVTSCERPPLLGFSELNPKFCIHPSGSKEERLRK</sequence>
<dbReference type="Gene3D" id="3.30.2160.10">
    <property type="entry name" value="Hect, E3 ligase catalytic domain"/>
    <property type="match status" value="1"/>
</dbReference>
<dbReference type="PANTHER" id="PTHR45700">
    <property type="entry name" value="UBIQUITIN-PROTEIN LIGASE E3C"/>
    <property type="match status" value="1"/>
</dbReference>